<dbReference type="Proteomes" id="UP000241507">
    <property type="component" value="Chromosome"/>
</dbReference>
<dbReference type="InterPro" id="IPR000600">
    <property type="entry name" value="ROK"/>
</dbReference>
<organism evidence="2 3">
    <name type="scientific">Christiangramia fulva</name>
    <dbReference type="NCBI Taxonomy" id="2126553"/>
    <lineage>
        <taxon>Bacteria</taxon>
        <taxon>Pseudomonadati</taxon>
        <taxon>Bacteroidota</taxon>
        <taxon>Flavobacteriia</taxon>
        <taxon>Flavobacteriales</taxon>
        <taxon>Flavobacteriaceae</taxon>
        <taxon>Christiangramia</taxon>
    </lineage>
</organism>
<gene>
    <name evidence="2" type="ORF">C7S20_07505</name>
</gene>
<dbReference type="GO" id="GO:0016301">
    <property type="term" value="F:kinase activity"/>
    <property type="evidence" value="ECO:0007669"/>
    <property type="project" value="UniProtKB-KW"/>
</dbReference>
<dbReference type="EMBL" id="CP028136">
    <property type="protein sequence ID" value="AVR45129.1"/>
    <property type="molecule type" value="Genomic_DNA"/>
</dbReference>
<dbReference type="KEGG" id="grs:C7S20_07505"/>
<evidence type="ECO:0000313" key="2">
    <source>
        <dbReference type="EMBL" id="AVR45129.1"/>
    </source>
</evidence>
<dbReference type="CDD" id="cd23763">
    <property type="entry name" value="ASKHA_ATPase_ROK"/>
    <property type="match status" value="1"/>
</dbReference>
<dbReference type="SUPFAM" id="SSF53067">
    <property type="entry name" value="Actin-like ATPase domain"/>
    <property type="match status" value="1"/>
</dbReference>
<keyword evidence="2" id="KW-0808">Transferase</keyword>
<evidence type="ECO:0000313" key="3">
    <source>
        <dbReference type="Proteomes" id="UP000241507"/>
    </source>
</evidence>
<dbReference type="PANTHER" id="PTHR18964:SF149">
    <property type="entry name" value="BIFUNCTIONAL UDP-N-ACETYLGLUCOSAMINE 2-EPIMERASE_N-ACETYLMANNOSAMINE KINASE"/>
    <property type="match status" value="1"/>
</dbReference>
<dbReference type="OrthoDB" id="9810372at2"/>
<reference evidence="3" key="1">
    <citation type="submission" date="2018-03" db="EMBL/GenBank/DDBJ databases">
        <title>Gramella fulva sp. nov., isolated from a dry surface of tidal flat.</title>
        <authorList>
            <person name="Hwang S.H."/>
            <person name="Hwang W.M."/>
            <person name="Kang K."/>
            <person name="Ahn T.-Y."/>
        </authorList>
    </citation>
    <scope>NUCLEOTIDE SEQUENCE [LARGE SCALE GENOMIC DNA]</scope>
    <source>
        <strain evidence="3">SH35</strain>
    </source>
</reference>
<dbReference type="Gene3D" id="3.30.420.40">
    <property type="match status" value="2"/>
</dbReference>
<sequence>MKDIIVGVDIGATKMHIGAIKDSKIFKDLVIATSANAPEKQIIDELIEGIESLCGHDFVGIGIGVPGLIDEEQGIVYDLWNIPSWKEVYLKDSLEKHFKKPVRITNDANTFALGEKKYGQGKTYKNFVGVSLGTGYGTGIIINHELYSGTLSGAGELANIPYLDRTIEDYCSGKFFKLQYQREGAEVFEKAEQGDPEALKIFDEFGKHLAESLKLILYILSPEAIILGGSISRSFKYFEKSLMETINTFPFKRILKRVKIFPSAMPDVSVLGSAAMLDK</sequence>
<dbReference type="AlphaFoldDB" id="A0A2R3Z4E1"/>
<dbReference type="InterPro" id="IPR043129">
    <property type="entry name" value="ATPase_NBD"/>
</dbReference>
<protein>
    <submittedName>
        <fullName evidence="2">Sugar kinase</fullName>
    </submittedName>
</protein>
<dbReference type="RefSeq" id="WP_107011907.1">
    <property type="nucleotide sequence ID" value="NZ_CP028136.1"/>
</dbReference>
<evidence type="ECO:0000256" key="1">
    <source>
        <dbReference type="ARBA" id="ARBA00006479"/>
    </source>
</evidence>
<keyword evidence="3" id="KW-1185">Reference proteome</keyword>
<dbReference type="PANTHER" id="PTHR18964">
    <property type="entry name" value="ROK (REPRESSOR, ORF, KINASE) FAMILY"/>
    <property type="match status" value="1"/>
</dbReference>
<name>A0A2R3Z4E1_9FLAO</name>
<comment type="similarity">
    <text evidence="1">Belongs to the ROK (NagC/XylR) family.</text>
</comment>
<keyword evidence="2" id="KW-0418">Kinase</keyword>
<dbReference type="Pfam" id="PF00480">
    <property type="entry name" value="ROK"/>
    <property type="match status" value="1"/>
</dbReference>
<proteinExistence type="inferred from homology"/>
<accession>A0A2R3Z4E1</accession>